<name>A0A5B8VMZ3_9BACT</name>
<evidence type="ECO:0000256" key="7">
    <source>
        <dbReference type="SAM" id="SignalP"/>
    </source>
</evidence>
<dbReference type="Proteomes" id="UP000321291">
    <property type="component" value="Chromosome"/>
</dbReference>
<feature type="chain" id="PRO_5022668848" evidence="7">
    <location>
        <begin position="22"/>
        <end position="577"/>
    </location>
</feature>
<dbReference type="Gene3D" id="1.25.40.390">
    <property type="match status" value="1"/>
</dbReference>
<dbReference type="PROSITE" id="PS50005">
    <property type="entry name" value="TPR"/>
    <property type="match status" value="1"/>
</dbReference>
<dbReference type="InterPro" id="IPR019734">
    <property type="entry name" value="TPR_rpt"/>
</dbReference>
<feature type="repeat" description="TPR" evidence="6">
    <location>
        <begin position="226"/>
        <end position="259"/>
    </location>
</feature>
<protein>
    <submittedName>
        <fullName evidence="10">RagB/SusD family nutrient uptake outer membrane protein</fullName>
    </submittedName>
</protein>
<evidence type="ECO:0000259" key="9">
    <source>
        <dbReference type="Pfam" id="PF14322"/>
    </source>
</evidence>
<comment type="subcellular location">
    <subcellularLocation>
        <location evidence="1">Cell outer membrane</location>
    </subcellularLocation>
</comment>
<dbReference type="Pfam" id="PF14322">
    <property type="entry name" value="SusD-like_3"/>
    <property type="match status" value="1"/>
</dbReference>
<evidence type="ECO:0000259" key="8">
    <source>
        <dbReference type="Pfam" id="PF07980"/>
    </source>
</evidence>
<dbReference type="KEGG" id="agi:FSB73_14580"/>
<evidence type="ECO:0000256" key="4">
    <source>
        <dbReference type="ARBA" id="ARBA00023136"/>
    </source>
</evidence>
<dbReference type="OrthoDB" id="9792139at2"/>
<gene>
    <name evidence="10" type="ORF">FSB73_14580</name>
</gene>
<proteinExistence type="inferred from homology"/>
<evidence type="ECO:0000313" key="11">
    <source>
        <dbReference type="Proteomes" id="UP000321291"/>
    </source>
</evidence>
<comment type="similarity">
    <text evidence="2">Belongs to the SusD family.</text>
</comment>
<dbReference type="SUPFAM" id="SSF48452">
    <property type="entry name" value="TPR-like"/>
    <property type="match status" value="1"/>
</dbReference>
<dbReference type="RefSeq" id="WP_146783672.1">
    <property type="nucleotide sequence ID" value="NZ_CP042434.1"/>
</dbReference>
<feature type="domain" description="SusD-like N-terminal" evidence="9">
    <location>
        <begin position="24"/>
        <end position="237"/>
    </location>
</feature>
<dbReference type="Pfam" id="PF07980">
    <property type="entry name" value="SusD_RagB"/>
    <property type="match status" value="1"/>
</dbReference>
<keyword evidence="3 7" id="KW-0732">Signal</keyword>
<sequence length="577" mass="64176">MKKIKQIIIPLCLMFALFSCGKGFLETSPKAQITDEQLPTTKAVNNALIAAYGLVNGNINGTWGNYSSAPSQWLFGEVASDDAHKGSSNADQSPMNDIELHKVLPSNDNLPTMWNNYYEGVIRCNFTLKMLAQLQASDVSDKFTDEEATSIEAQAKFLRAHYYFFMTRVFGNEIPYIDESITKTADAAKVANDVDITPKIEEDLKFAVENLTYEKPNNEAGRVDKYAAESYLGKLYLYEKKYDQALPLFKDVISKKPALISIPFTDNFDINKENGPGSIFAAQQIINPDGSGDNGNVGDMLSGFYGSAPVSCCGFFQPSLDLVNAYKVDANGLPILDPSDYRKNPYVSDLGLDTAQKRHYQVDQSLHFDPRLDYTVARRGVPFKDWGIFPGDDWIREVAFAGPFLSKKQMINKADFAGNTVPGTEEITGLNVNIIRLADVYLMAAECAAQTNDLAYALARVNDVRSRAALLPGKKIDGKPAAVYTIKPYPSFASKEYAMQAIETERRLELALEGHRFYDLVRWGIAKTVIESYQNFEKEYVSASKTITFEKKDEIFPIPQQQIDRSGGVLKQNAAGQ</sequence>
<dbReference type="EMBL" id="CP042434">
    <property type="protein sequence ID" value="QEC72719.1"/>
    <property type="molecule type" value="Genomic_DNA"/>
</dbReference>
<evidence type="ECO:0000256" key="3">
    <source>
        <dbReference type="ARBA" id="ARBA00022729"/>
    </source>
</evidence>
<keyword evidence="4" id="KW-0472">Membrane</keyword>
<evidence type="ECO:0000256" key="2">
    <source>
        <dbReference type="ARBA" id="ARBA00006275"/>
    </source>
</evidence>
<evidence type="ECO:0000313" key="10">
    <source>
        <dbReference type="EMBL" id="QEC72719.1"/>
    </source>
</evidence>
<evidence type="ECO:0000256" key="5">
    <source>
        <dbReference type="ARBA" id="ARBA00023237"/>
    </source>
</evidence>
<evidence type="ECO:0000256" key="1">
    <source>
        <dbReference type="ARBA" id="ARBA00004442"/>
    </source>
</evidence>
<dbReference type="InterPro" id="IPR011990">
    <property type="entry name" value="TPR-like_helical_dom_sf"/>
</dbReference>
<dbReference type="InterPro" id="IPR033985">
    <property type="entry name" value="SusD-like_N"/>
</dbReference>
<organism evidence="10 11">
    <name type="scientific">Arachidicoccus ginsenosidivorans</name>
    <dbReference type="NCBI Taxonomy" id="496057"/>
    <lineage>
        <taxon>Bacteria</taxon>
        <taxon>Pseudomonadati</taxon>
        <taxon>Bacteroidota</taxon>
        <taxon>Chitinophagia</taxon>
        <taxon>Chitinophagales</taxon>
        <taxon>Chitinophagaceae</taxon>
        <taxon>Arachidicoccus</taxon>
    </lineage>
</organism>
<keyword evidence="5" id="KW-0998">Cell outer membrane</keyword>
<keyword evidence="11" id="KW-1185">Reference proteome</keyword>
<feature type="domain" description="RagB/SusD" evidence="8">
    <location>
        <begin position="277"/>
        <end position="573"/>
    </location>
</feature>
<dbReference type="PROSITE" id="PS51257">
    <property type="entry name" value="PROKAR_LIPOPROTEIN"/>
    <property type="match status" value="1"/>
</dbReference>
<feature type="signal peptide" evidence="7">
    <location>
        <begin position="1"/>
        <end position="21"/>
    </location>
</feature>
<dbReference type="InterPro" id="IPR012944">
    <property type="entry name" value="SusD_RagB_dom"/>
</dbReference>
<accession>A0A5B8VMZ3</accession>
<reference evidence="10 11" key="1">
    <citation type="journal article" date="2017" name="Int. J. Syst. Evol. Microbiol.">
        <title>Arachidicoccus ginsenosidivorans sp. nov., with ginsenoside-converting activity isolated from ginseng cultivating soil.</title>
        <authorList>
            <person name="Siddiqi M.Z."/>
            <person name="Aslam Z."/>
            <person name="Im W.T."/>
        </authorList>
    </citation>
    <scope>NUCLEOTIDE SEQUENCE [LARGE SCALE GENOMIC DNA]</scope>
    <source>
        <strain evidence="10 11">Gsoil 809</strain>
    </source>
</reference>
<dbReference type="AlphaFoldDB" id="A0A5B8VMZ3"/>
<keyword evidence="6" id="KW-0802">TPR repeat</keyword>
<evidence type="ECO:0000256" key="6">
    <source>
        <dbReference type="PROSITE-ProRule" id="PRU00339"/>
    </source>
</evidence>
<dbReference type="GO" id="GO:0009279">
    <property type="term" value="C:cell outer membrane"/>
    <property type="evidence" value="ECO:0007669"/>
    <property type="project" value="UniProtKB-SubCell"/>
</dbReference>